<dbReference type="InterPro" id="IPR011051">
    <property type="entry name" value="RmlC_Cupin_sf"/>
</dbReference>
<name>A0A2A9PGF4_OPHUN</name>
<feature type="compositionally biased region" description="Polar residues" evidence="1">
    <location>
        <begin position="94"/>
        <end position="106"/>
    </location>
</feature>
<protein>
    <submittedName>
        <fullName evidence="2">Uncharacterized protein</fullName>
    </submittedName>
</protein>
<reference evidence="2 3" key="1">
    <citation type="journal article" date="2015" name="BMC Genomics">
        <title>Gene expression during zombie ant biting behavior reflects the complexity underlying fungal parasitic behavioral manipulation.</title>
        <authorList>
            <person name="de Bekker C."/>
            <person name="Ohm R.A."/>
            <person name="Loreto R.G."/>
            <person name="Sebastian A."/>
            <person name="Albert I."/>
            <person name="Merrow M."/>
            <person name="Brachmann A."/>
            <person name="Hughes D.P."/>
        </authorList>
    </citation>
    <scope>NUCLEOTIDE SEQUENCE [LARGE SCALE GENOMIC DNA]</scope>
    <source>
        <strain evidence="2 3">SC16a</strain>
    </source>
</reference>
<dbReference type="Proteomes" id="UP000037136">
    <property type="component" value="Unassembled WGS sequence"/>
</dbReference>
<sequence>MAAPYSSSPSREQRTATANRSGPASLGGMATSHKILTLNKEWEDKRRLASDFLEGEDVSSSDSDSSDGDIVHTPKNASDNWGVKDANAFLPKIPNSTSLSASSSKRPGSAACARETPVPIPGTRVATSILSAPSNEGRQDSASRPTETPVPLPDFGRASALNNLSDASASSSSSQAAEPRSDRSARPPSLTEESVSKAEQVRAEPEHQDQKDETEAQACPDEAKVQARRDETKAQNRPVTKIIIRKDLRFATPNELLLRIKQRIKQNAAQSSPVPRPSQSANALEAIKSNESPTDDSFKNEEYQQNASVEDEEAKDASSPYQTFPKIYLETCDGRPYSKITHPNGSIEINRGVIFPTNYKLRSEPPHYICPVRDCQTLLKNILSLSGHFSAKHCYSRFNDNRDGTISQVGKYKNLNKLSPAVVVSQNRLPQDAPPPSEARPPAWSATPAKRKLDQENRGTPAALTRSSSGSPLVVSDIPPSVVVNTDPAQVSRYILSILKPGHTVPYRGDVRAMMNLPQQRPLPTAFIEFHRDTNISSTIYACAVAYIVGVEVEGPTTCRLPRSRLSEKCIALPSALSEHTKRIFCKLTTCVSCHYRSHITRQRNTCDWAIESSSEDADAEPDGDAEGETSQSQANQTRAVTVTREARLKRAAPAAEETRPRKSVKTLPQLGDEKDSITEMESWEMAPGRLTDESGNENVAYSGPFLMSAQPFQVLPDVGIQVINALPGSSTRWTAEEDKIRLCTVANGKVRVKTGDTEFVIGPNGGFYIRPGQTCLVENRTYSTATLHCVTLTN</sequence>
<feature type="region of interest" description="Disordered" evidence="1">
    <location>
        <begin position="1"/>
        <end position="32"/>
    </location>
</feature>
<comment type="caution">
    <text evidence="2">The sequence shown here is derived from an EMBL/GenBank/DDBJ whole genome shotgun (WGS) entry which is preliminary data.</text>
</comment>
<feature type="compositionally biased region" description="Polar residues" evidence="1">
    <location>
        <begin position="1"/>
        <end position="22"/>
    </location>
</feature>
<gene>
    <name evidence="2" type="ORF">XA68_10742</name>
</gene>
<keyword evidence="3" id="KW-1185">Reference proteome</keyword>
<accession>A0A2A9PGF4</accession>
<feature type="compositionally biased region" description="Acidic residues" evidence="1">
    <location>
        <begin position="53"/>
        <end position="67"/>
    </location>
</feature>
<feature type="compositionally biased region" description="Basic and acidic residues" evidence="1">
    <location>
        <begin position="194"/>
        <end position="214"/>
    </location>
</feature>
<evidence type="ECO:0000256" key="1">
    <source>
        <dbReference type="SAM" id="MobiDB-lite"/>
    </source>
</evidence>
<dbReference type="SUPFAM" id="SSF51182">
    <property type="entry name" value="RmlC-like cupins"/>
    <property type="match status" value="1"/>
</dbReference>
<feature type="compositionally biased region" description="Polar residues" evidence="1">
    <location>
        <begin position="125"/>
        <end position="146"/>
    </location>
</feature>
<dbReference type="STRING" id="268505.A0A2A9PGF4"/>
<feature type="compositionally biased region" description="Acidic residues" evidence="1">
    <location>
        <begin position="614"/>
        <end position="628"/>
    </location>
</feature>
<feature type="region of interest" description="Disordered" evidence="1">
    <location>
        <begin position="53"/>
        <end position="235"/>
    </location>
</feature>
<evidence type="ECO:0000313" key="3">
    <source>
        <dbReference type="Proteomes" id="UP000037136"/>
    </source>
</evidence>
<dbReference type="InterPro" id="IPR014710">
    <property type="entry name" value="RmlC-like_jellyroll"/>
</dbReference>
<feature type="region of interest" description="Disordered" evidence="1">
    <location>
        <begin position="427"/>
        <end position="472"/>
    </location>
</feature>
<feature type="compositionally biased region" description="Low complexity" evidence="1">
    <location>
        <begin position="158"/>
        <end position="177"/>
    </location>
</feature>
<dbReference type="EMBL" id="LAZP02000120">
    <property type="protein sequence ID" value="PFH60575.1"/>
    <property type="molecule type" value="Genomic_DNA"/>
</dbReference>
<dbReference type="OrthoDB" id="3545073at2759"/>
<feature type="compositionally biased region" description="Basic and acidic residues" evidence="1">
    <location>
        <begin position="221"/>
        <end position="234"/>
    </location>
</feature>
<feature type="region of interest" description="Disordered" evidence="1">
    <location>
        <begin position="613"/>
        <end position="668"/>
    </location>
</feature>
<proteinExistence type="predicted"/>
<feature type="region of interest" description="Disordered" evidence="1">
    <location>
        <begin position="289"/>
        <end position="320"/>
    </location>
</feature>
<organism evidence="2 3">
    <name type="scientific">Ophiocordyceps unilateralis</name>
    <name type="common">Zombie-ant fungus</name>
    <name type="synonym">Torrubia unilateralis</name>
    <dbReference type="NCBI Taxonomy" id="268505"/>
    <lineage>
        <taxon>Eukaryota</taxon>
        <taxon>Fungi</taxon>
        <taxon>Dikarya</taxon>
        <taxon>Ascomycota</taxon>
        <taxon>Pezizomycotina</taxon>
        <taxon>Sordariomycetes</taxon>
        <taxon>Hypocreomycetidae</taxon>
        <taxon>Hypocreales</taxon>
        <taxon>Ophiocordycipitaceae</taxon>
        <taxon>Ophiocordyceps</taxon>
    </lineage>
</organism>
<feature type="compositionally biased region" description="Polar residues" evidence="1">
    <location>
        <begin position="630"/>
        <end position="641"/>
    </location>
</feature>
<dbReference type="Gene3D" id="2.60.120.10">
    <property type="entry name" value="Jelly Rolls"/>
    <property type="match status" value="1"/>
</dbReference>
<evidence type="ECO:0000313" key="2">
    <source>
        <dbReference type="EMBL" id="PFH60575.1"/>
    </source>
</evidence>
<reference evidence="2 3" key="2">
    <citation type="journal article" date="2017" name="Sci. Rep.">
        <title>Ant-infecting Ophiocordyceps genomes reveal a high diversity of potential behavioral manipulation genes and a possible major role for enterotoxins.</title>
        <authorList>
            <person name="de Bekker C."/>
            <person name="Ohm R.A."/>
            <person name="Evans H.C."/>
            <person name="Brachmann A."/>
            <person name="Hughes D.P."/>
        </authorList>
    </citation>
    <scope>NUCLEOTIDE SEQUENCE [LARGE SCALE GENOMIC DNA]</scope>
    <source>
        <strain evidence="2 3">SC16a</strain>
    </source>
</reference>
<dbReference type="AlphaFoldDB" id="A0A2A9PGF4"/>